<keyword evidence="2 5" id="KW-0547">Nucleotide-binding</keyword>
<dbReference type="InterPro" id="IPR006336">
    <property type="entry name" value="GCS2"/>
</dbReference>
<dbReference type="EC" id="6.3.2.2" evidence="5"/>
<name>A0A229RBP3_AMYAL</name>
<protein>
    <recommendedName>
        <fullName evidence="5">Putative glutamate--cysteine ligase 2</fullName>
        <ecNumber evidence="5">6.3.2.2</ecNumber>
    </recommendedName>
    <alternativeName>
        <fullName evidence="5">Gamma-glutamylcysteine synthetase 2</fullName>
        <shortName evidence="5">GCS 2</shortName>
        <shortName evidence="5">Gamma-GCS 2</shortName>
    </alternativeName>
</protein>
<evidence type="ECO:0000256" key="3">
    <source>
        <dbReference type="ARBA" id="ARBA00022840"/>
    </source>
</evidence>
<reference evidence="6 7" key="1">
    <citation type="submission" date="2017-07" db="EMBL/GenBank/DDBJ databases">
        <title>Amycolatopsis alba DSM 44262 Genome sequencing and assembly.</title>
        <authorList>
            <person name="Kaur N."/>
            <person name="Mayilraj S."/>
        </authorList>
    </citation>
    <scope>NUCLEOTIDE SEQUENCE [LARGE SCALE GENOMIC DNA]</scope>
    <source>
        <strain evidence="6 7">DSM 44262</strain>
    </source>
</reference>
<gene>
    <name evidence="6" type="ORF">CFP75_36245</name>
</gene>
<comment type="catalytic activity">
    <reaction evidence="4 5">
        <text>L-cysteine + L-glutamate + ATP = gamma-L-glutamyl-L-cysteine + ADP + phosphate + H(+)</text>
        <dbReference type="Rhea" id="RHEA:13285"/>
        <dbReference type="ChEBI" id="CHEBI:15378"/>
        <dbReference type="ChEBI" id="CHEBI:29985"/>
        <dbReference type="ChEBI" id="CHEBI:30616"/>
        <dbReference type="ChEBI" id="CHEBI:35235"/>
        <dbReference type="ChEBI" id="CHEBI:43474"/>
        <dbReference type="ChEBI" id="CHEBI:58173"/>
        <dbReference type="ChEBI" id="CHEBI:456216"/>
        <dbReference type="EC" id="6.3.2.2"/>
    </reaction>
</comment>
<dbReference type="Gene3D" id="3.30.590.20">
    <property type="match status" value="1"/>
</dbReference>
<comment type="caution">
    <text evidence="6">The sequence shown here is derived from an EMBL/GenBank/DDBJ whole genome shotgun (WGS) entry which is preliminary data.</text>
</comment>
<evidence type="ECO:0000256" key="1">
    <source>
        <dbReference type="ARBA" id="ARBA00022598"/>
    </source>
</evidence>
<dbReference type="RefSeq" id="WP_026466653.1">
    <property type="nucleotide sequence ID" value="NZ_KB913032.1"/>
</dbReference>
<dbReference type="OrthoDB" id="9803842at2"/>
<dbReference type="NCBIfam" id="NF010041">
    <property type="entry name" value="PRK13517.1-1"/>
    <property type="match status" value="1"/>
</dbReference>
<dbReference type="InterPro" id="IPR050141">
    <property type="entry name" value="GCL_type2/YbdK_subfam"/>
</dbReference>
<dbReference type="Pfam" id="PF04107">
    <property type="entry name" value="GCS2"/>
    <property type="match status" value="1"/>
</dbReference>
<evidence type="ECO:0000256" key="2">
    <source>
        <dbReference type="ARBA" id="ARBA00022741"/>
    </source>
</evidence>
<evidence type="ECO:0000313" key="7">
    <source>
        <dbReference type="Proteomes" id="UP000215563"/>
    </source>
</evidence>
<evidence type="ECO:0000256" key="5">
    <source>
        <dbReference type="HAMAP-Rule" id="MF_01609"/>
    </source>
</evidence>
<comment type="function">
    <text evidence="5">ATP-dependent carboxylate-amine ligase which exhibits weak glutamate--cysteine ligase activity.</text>
</comment>
<dbReference type="SUPFAM" id="SSF55931">
    <property type="entry name" value="Glutamine synthetase/guanido kinase"/>
    <property type="match status" value="1"/>
</dbReference>
<evidence type="ECO:0000256" key="4">
    <source>
        <dbReference type="ARBA" id="ARBA00048819"/>
    </source>
</evidence>
<dbReference type="GO" id="GO:0005524">
    <property type="term" value="F:ATP binding"/>
    <property type="evidence" value="ECO:0007669"/>
    <property type="project" value="UniProtKB-KW"/>
</dbReference>
<keyword evidence="7" id="KW-1185">Reference proteome</keyword>
<dbReference type="NCBIfam" id="TIGR02050">
    <property type="entry name" value="gshA_cyan_rel"/>
    <property type="match status" value="1"/>
</dbReference>
<dbReference type="PANTHER" id="PTHR36510:SF1">
    <property type="entry name" value="GLUTAMATE--CYSTEINE LIGASE 2-RELATED"/>
    <property type="match status" value="1"/>
</dbReference>
<dbReference type="GO" id="GO:0004357">
    <property type="term" value="F:glutamate-cysteine ligase activity"/>
    <property type="evidence" value="ECO:0007669"/>
    <property type="project" value="UniProtKB-EC"/>
</dbReference>
<evidence type="ECO:0000313" key="6">
    <source>
        <dbReference type="EMBL" id="OXM44005.1"/>
    </source>
</evidence>
<accession>A0A229RBP3</accession>
<dbReference type="AlphaFoldDB" id="A0A229RBP3"/>
<keyword evidence="1 5" id="KW-0436">Ligase</keyword>
<dbReference type="PANTHER" id="PTHR36510">
    <property type="entry name" value="GLUTAMATE--CYSTEINE LIGASE 2-RELATED"/>
    <property type="match status" value="1"/>
</dbReference>
<dbReference type="InterPro" id="IPR011793">
    <property type="entry name" value="YbdK"/>
</dbReference>
<dbReference type="GO" id="GO:0042398">
    <property type="term" value="P:modified amino acid biosynthetic process"/>
    <property type="evidence" value="ECO:0007669"/>
    <property type="project" value="InterPro"/>
</dbReference>
<organism evidence="6 7">
    <name type="scientific">Amycolatopsis alba DSM 44262</name>
    <dbReference type="NCBI Taxonomy" id="1125972"/>
    <lineage>
        <taxon>Bacteria</taxon>
        <taxon>Bacillati</taxon>
        <taxon>Actinomycetota</taxon>
        <taxon>Actinomycetes</taxon>
        <taxon>Pseudonocardiales</taxon>
        <taxon>Pseudonocardiaceae</taxon>
        <taxon>Amycolatopsis</taxon>
    </lineage>
</organism>
<dbReference type="InterPro" id="IPR014746">
    <property type="entry name" value="Gln_synth/guanido_kin_cat_dom"/>
</dbReference>
<dbReference type="EMBL" id="NMQU01000133">
    <property type="protein sequence ID" value="OXM44005.1"/>
    <property type="molecule type" value="Genomic_DNA"/>
</dbReference>
<dbReference type="HAMAP" id="MF_01609">
    <property type="entry name" value="Glu_cys_ligase_2"/>
    <property type="match status" value="1"/>
</dbReference>
<dbReference type="Proteomes" id="UP000215563">
    <property type="component" value="Unassembled WGS sequence"/>
</dbReference>
<keyword evidence="3 5" id="KW-0067">ATP-binding</keyword>
<sequence>MAFDGMNFTLGVEEEFVLLDPMDGSVALRAPDLLENLAPGSDVTGELMRFQIETATGICRSLDEVRSDLTRLRQIVATAAEADGCLMVAAGVPPGDLRGDTLTPDPRYRRLAQAFPDLIDDAGTCACHVHVGLPSRDVGARVLAGLRPWLAPLLALSVNSPVEHGADSGWSSRRFPIWDRWPTARPPDEWPGADAYDRSVREALRHGAALDTAGVYFYARLSPRHPTVEVRIADVCLAVDDAVLLAALVRGLVATCAGTPRLPRARGSRIGAALTAAARRGLDGPGVDVFTGEEADQRDLVGELVDFIRPALDVTGDTEDVERGLDSLFEHGTGAARQRRLLADAASPGEFAADLAHATMNVLAR</sequence>
<comment type="similarity">
    <text evidence="5">Belongs to the glutamate--cysteine ligase type 2 family. YbdK subfamily.</text>
</comment>
<proteinExistence type="inferred from homology"/>